<organism evidence="1 2">
    <name type="scientific">Eretmocerus hayati</name>
    <dbReference type="NCBI Taxonomy" id="131215"/>
    <lineage>
        <taxon>Eukaryota</taxon>
        <taxon>Metazoa</taxon>
        <taxon>Ecdysozoa</taxon>
        <taxon>Arthropoda</taxon>
        <taxon>Hexapoda</taxon>
        <taxon>Insecta</taxon>
        <taxon>Pterygota</taxon>
        <taxon>Neoptera</taxon>
        <taxon>Endopterygota</taxon>
        <taxon>Hymenoptera</taxon>
        <taxon>Apocrita</taxon>
        <taxon>Proctotrupomorpha</taxon>
        <taxon>Chalcidoidea</taxon>
        <taxon>Aphelinidae</taxon>
        <taxon>Aphelininae</taxon>
        <taxon>Eretmocerus</taxon>
    </lineage>
</organism>
<protein>
    <submittedName>
        <fullName evidence="1">Uncharacterized protein</fullName>
    </submittedName>
</protein>
<accession>A0ACC2NZ99</accession>
<reference evidence="1" key="1">
    <citation type="submission" date="2023-04" db="EMBL/GenBank/DDBJ databases">
        <title>A chromosome-level genome assembly of the parasitoid wasp Eretmocerus hayati.</title>
        <authorList>
            <person name="Zhong Y."/>
            <person name="Liu S."/>
            <person name="Liu Y."/>
        </authorList>
    </citation>
    <scope>NUCLEOTIDE SEQUENCE</scope>
    <source>
        <strain evidence="1">ZJU_SS_LIU_2023</strain>
    </source>
</reference>
<gene>
    <name evidence="1" type="ORF">QAD02_011989</name>
</gene>
<proteinExistence type="predicted"/>
<comment type="caution">
    <text evidence="1">The sequence shown here is derived from an EMBL/GenBank/DDBJ whole genome shotgun (WGS) entry which is preliminary data.</text>
</comment>
<dbReference type="EMBL" id="CM056742">
    <property type="protein sequence ID" value="KAJ8676203.1"/>
    <property type="molecule type" value="Genomic_DNA"/>
</dbReference>
<keyword evidence="2" id="KW-1185">Reference proteome</keyword>
<evidence type="ECO:0000313" key="1">
    <source>
        <dbReference type="EMBL" id="KAJ8676203.1"/>
    </source>
</evidence>
<evidence type="ECO:0000313" key="2">
    <source>
        <dbReference type="Proteomes" id="UP001239111"/>
    </source>
</evidence>
<sequence length="510" mass="55297">MIIHHWRVAFAALFSLSIVLPVSSQQSSSPVTDIVTTATTSKKSTSPNRISLSSLATTNTISINEHPSTTSNLNVINLDQTTTSFHSTTPEATSTMTSSSVPIISSGLETRVTATSQRPLISLTKTSNSVQVSQVSHDRVSLSSIPASSFSQSSSGTSPLIEDSKQQQIPRLVSGIIDRFVDKRLPEANSDIASRDYKLISETQYGGVNKENEMEVGKASATVAVSSIGQSIMNSNIESGYSMHKNESILETQNQFGDDVKAHNLLKKDVSSQFSILNEVKEEEHTTIPTTNYLKAKGVQTKQITYSSNNPNVNPQQDTAKTTGQPNCISDKMTNSSQTAEKLTSQLSNWVKPLSFNLSLGLTTESWKIPSSSDIATVQNNSTTIISSSESILNEKSIQRHGRQTQIRQDTTTKNIVTAVNQWPVKHSAVVEGDLILGGLMMVHEREDSVTCGPIMPQGGVQALEAMLYTLDKLNQMDIVPGVKIGAHILDDCDKDTYGLEMAVDFIKGE</sequence>
<dbReference type="Proteomes" id="UP001239111">
    <property type="component" value="Chromosome 2"/>
</dbReference>
<name>A0ACC2NZ99_9HYME</name>